<evidence type="ECO:0000313" key="3">
    <source>
        <dbReference type="Proteomes" id="UP000292939"/>
    </source>
</evidence>
<dbReference type="GO" id="GO:0003677">
    <property type="term" value="F:DNA binding"/>
    <property type="evidence" value="ECO:0007669"/>
    <property type="project" value="UniProtKB-KW"/>
</dbReference>
<dbReference type="Pfam" id="PF04014">
    <property type="entry name" value="MazE_antitoxin"/>
    <property type="match status" value="1"/>
</dbReference>
<dbReference type="InterPro" id="IPR007159">
    <property type="entry name" value="SpoVT-AbrB_dom"/>
</dbReference>
<dbReference type="AlphaFoldDB" id="A0A4P6UHR9"/>
<dbReference type="InterPro" id="IPR037914">
    <property type="entry name" value="SpoVT-AbrB_sf"/>
</dbReference>
<dbReference type="Proteomes" id="UP000292939">
    <property type="component" value="Chromosome"/>
</dbReference>
<evidence type="ECO:0000259" key="1">
    <source>
        <dbReference type="Pfam" id="PF04014"/>
    </source>
</evidence>
<accession>A0A4P6UHR9</accession>
<name>A0A4P6UHR9_9BURK</name>
<dbReference type="OrthoDB" id="9795766at2"/>
<dbReference type="KEGG" id="hgr:DW355_01070"/>
<organism evidence="2 3">
    <name type="scientific">Hylemonella gracilis</name>
    <dbReference type="NCBI Taxonomy" id="80880"/>
    <lineage>
        <taxon>Bacteria</taxon>
        <taxon>Pseudomonadati</taxon>
        <taxon>Pseudomonadota</taxon>
        <taxon>Betaproteobacteria</taxon>
        <taxon>Burkholderiales</taxon>
        <taxon>Comamonadaceae</taxon>
        <taxon>Hylemonella</taxon>
    </lineage>
</organism>
<sequence>MNLQASKWDHSLALRLPEEFVRQHGLQDGALLQADIGKDGTLTLKPAGWDRAAFAAELEAARAAMPPSRASLESLRSGP</sequence>
<protein>
    <submittedName>
        <fullName evidence="2">AbrB/MazE/SpoVT family DNA-binding domain-containing protein</fullName>
    </submittedName>
</protein>
<dbReference type="RefSeq" id="WP_131277209.1">
    <property type="nucleotide sequence ID" value="NZ_CP031395.1"/>
</dbReference>
<dbReference type="EMBL" id="CP031395">
    <property type="protein sequence ID" value="QBK03545.1"/>
    <property type="molecule type" value="Genomic_DNA"/>
</dbReference>
<proteinExistence type="predicted"/>
<feature type="domain" description="SpoVT-AbrB" evidence="1">
    <location>
        <begin position="7"/>
        <end position="47"/>
    </location>
</feature>
<dbReference type="SUPFAM" id="SSF89447">
    <property type="entry name" value="AbrB/MazE/MraZ-like"/>
    <property type="match status" value="1"/>
</dbReference>
<reference evidence="2 3" key="1">
    <citation type="submission" date="2018-07" db="EMBL/GenBank/DDBJ databases">
        <title>Exploring interactions and the metabolic potential of the ultra-small soil bacteria Hylemonella gracilis.</title>
        <authorList>
            <person name="Tyc O."/>
            <person name="Kulkarni P."/>
            <person name="Gawehns F."/>
            <person name="Hundscheid M."/>
            <person name="Zweers H."/>
            <person name="Garbeva P."/>
        </authorList>
    </citation>
    <scope>NUCLEOTIDE SEQUENCE [LARGE SCALE GENOMIC DNA]</scope>
    <source>
        <strain evidence="2 3">NS1</strain>
    </source>
</reference>
<evidence type="ECO:0000313" key="2">
    <source>
        <dbReference type="EMBL" id="QBK03545.1"/>
    </source>
</evidence>
<gene>
    <name evidence="2" type="ORF">DW355_01070</name>
</gene>
<keyword evidence="2" id="KW-0238">DNA-binding</keyword>
<dbReference type="Gene3D" id="2.10.260.10">
    <property type="match status" value="1"/>
</dbReference>